<feature type="binding site" evidence="15">
    <location>
        <begin position="39"/>
        <end position="40"/>
    </location>
    <ligand>
        <name>NADP(+)</name>
        <dbReference type="ChEBI" id="CHEBI:58349"/>
    </ligand>
</feature>
<evidence type="ECO:0000256" key="16">
    <source>
        <dbReference type="PIRSR" id="PIRSR000148-1"/>
    </source>
</evidence>
<keyword evidence="11 15" id="KW-0560">Oxidoreductase</keyword>
<feature type="active site" description="Acyl-thioester intermediate" evidence="15 16">
    <location>
        <position position="130"/>
    </location>
</feature>
<dbReference type="Gene3D" id="3.40.50.720">
    <property type="entry name" value="NAD(P)-binding Rossmann-like Domain"/>
    <property type="match status" value="1"/>
</dbReference>
<evidence type="ECO:0000256" key="1">
    <source>
        <dbReference type="ARBA" id="ARBA00005021"/>
    </source>
</evidence>
<reference evidence="18 19" key="1">
    <citation type="journal article" date="2015" name="J. Biotechnol.">
        <title>Complete genome sequence of a malodorant-producing acetogen, Clostridium scatologenes ATCC 25775(T).</title>
        <authorList>
            <person name="Zhu Z."/>
            <person name="Guo T."/>
            <person name="Zheng H."/>
            <person name="Song T."/>
            <person name="Ouyang P."/>
            <person name="Xie J."/>
        </authorList>
    </citation>
    <scope>NUCLEOTIDE SEQUENCE [LARGE SCALE GENOMIC DNA]</scope>
    <source>
        <strain evidence="18 19">ATCC 25775</strain>
    </source>
</reference>
<dbReference type="Pfam" id="PF01118">
    <property type="entry name" value="Semialdhyde_dh"/>
    <property type="match status" value="1"/>
</dbReference>
<dbReference type="RefSeq" id="WP_029162110.1">
    <property type="nucleotide sequence ID" value="NZ_CP009933.1"/>
</dbReference>
<evidence type="ECO:0000256" key="11">
    <source>
        <dbReference type="ARBA" id="ARBA00023002"/>
    </source>
</evidence>
<dbReference type="UniPathway" id="UPA00034">
    <property type="reaction ID" value="UER00016"/>
</dbReference>
<evidence type="ECO:0000313" key="18">
    <source>
        <dbReference type="EMBL" id="AKA71867.1"/>
    </source>
</evidence>
<dbReference type="NCBIfam" id="TIGR01296">
    <property type="entry name" value="asd_B"/>
    <property type="match status" value="1"/>
</dbReference>
<evidence type="ECO:0000256" key="15">
    <source>
        <dbReference type="HAMAP-Rule" id="MF_02121"/>
    </source>
</evidence>
<dbReference type="GO" id="GO:0009097">
    <property type="term" value="P:isoleucine biosynthetic process"/>
    <property type="evidence" value="ECO:0007669"/>
    <property type="project" value="UniProtKB-UniRule"/>
</dbReference>
<feature type="binding site" evidence="15">
    <location>
        <begin position="11"/>
        <end position="14"/>
    </location>
    <ligand>
        <name>NADP(+)</name>
        <dbReference type="ChEBI" id="CHEBI:58349"/>
    </ligand>
</feature>
<protein>
    <recommendedName>
        <fullName evidence="6 15">Aspartate-semialdehyde dehydrogenase</fullName>
        <shortName evidence="15">ASA dehydrogenase</shortName>
        <shortName evidence="15">ASADH</shortName>
        <ecNumber evidence="6 15">1.2.1.11</ecNumber>
    </recommendedName>
    <alternativeName>
        <fullName evidence="15">Aspartate-beta-semialdehyde dehydrogenase</fullName>
    </alternativeName>
</protein>
<dbReference type="AlphaFoldDB" id="A0A0E3JRR6"/>
<evidence type="ECO:0000256" key="9">
    <source>
        <dbReference type="ARBA" id="ARBA00022857"/>
    </source>
</evidence>
<gene>
    <name evidence="15" type="primary">asd</name>
    <name evidence="18" type="ORF">CSCA_4742</name>
</gene>
<proteinExistence type="inferred from homology"/>
<dbReference type="UniPathway" id="UPA00050">
    <property type="reaction ID" value="UER00463"/>
</dbReference>
<evidence type="ECO:0000256" key="2">
    <source>
        <dbReference type="ARBA" id="ARBA00005076"/>
    </source>
</evidence>
<dbReference type="SMART" id="SM00859">
    <property type="entry name" value="Semialdhyde_dh"/>
    <property type="match status" value="1"/>
</dbReference>
<sequence length="331" mass="36648">MNYNVAVVGCTGMVGRKFIEVLVERNFPVAEIYFFASAKSAGKVLKFKDKDVTVEELKEDNIKNKKIDFALFSAGGSVSKEFAPIFAKYGATAIDNSSAWRMDPEVPLVVPEVNPEDIKWNKGIIANPNCSTIQAVVALKPLYDKYGIKRIIYSTYQAVSGAGMGGYNDLVEGYKGTTPKKFPYAIAGNVLPHIDVFLENGYTKEEMKMINETQKILHDDNLKITATTVRVPVVYGHSESINVELNKEFDIKDIFSLYKNAEGIILKDDVDNLVYPMPIEAAGHDEVYVGRLRKDFSIDNGLNLWVVADNIRKGAASNAIQIAECIVNGNK</sequence>
<comment type="pathway">
    <text evidence="3 15">Amino-acid biosynthesis; L-threonine biosynthesis; L-threonine from L-aspartate: step 2/5.</text>
</comment>
<dbReference type="GO" id="GO:0009089">
    <property type="term" value="P:lysine biosynthetic process via diaminopimelate"/>
    <property type="evidence" value="ECO:0007669"/>
    <property type="project" value="UniProtKB-UniRule"/>
</dbReference>
<evidence type="ECO:0000256" key="3">
    <source>
        <dbReference type="ARBA" id="ARBA00005097"/>
    </source>
</evidence>
<dbReference type="EMBL" id="CP009933">
    <property type="protein sequence ID" value="AKA71867.1"/>
    <property type="molecule type" value="Genomic_DNA"/>
</dbReference>
<evidence type="ECO:0000256" key="14">
    <source>
        <dbReference type="ARBA" id="ARBA00047891"/>
    </source>
</evidence>
<evidence type="ECO:0000313" key="19">
    <source>
        <dbReference type="Proteomes" id="UP000033115"/>
    </source>
</evidence>
<dbReference type="GO" id="GO:0051287">
    <property type="term" value="F:NAD binding"/>
    <property type="evidence" value="ECO:0007669"/>
    <property type="project" value="InterPro"/>
</dbReference>
<evidence type="ECO:0000256" key="12">
    <source>
        <dbReference type="ARBA" id="ARBA00023154"/>
    </source>
</evidence>
<dbReference type="EC" id="1.2.1.11" evidence="6 15"/>
<feature type="binding site" evidence="15">
    <location>
        <begin position="160"/>
        <end position="161"/>
    </location>
    <ligand>
        <name>NADP(+)</name>
        <dbReference type="ChEBI" id="CHEBI:58349"/>
    </ligand>
</feature>
<dbReference type="PIRSF" id="PIRSF000148">
    <property type="entry name" value="ASA_dh"/>
    <property type="match status" value="1"/>
</dbReference>
<keyword evidence="10 15" id="KW-0220">Diaminopimelate biosynthesis</keyword>
<dbReference type="InterPro" id="IPR005986">
    <property type="entry name" value="Asp_semialdehyde_DH_beta"/>
</dbReference>
<dbReference type="CDD" id="cd18131">
    <property type="entry name" value="ASADH_C_bac_euk_like"/>
    <property type="match status" value="1"/>
</dbReference>
<dbReference type="CDD" id="cd02316">
    <property type="entry name" value="VcASADH2_like_N"/>
    <property type="match status" value="1"/>
</dbReference>
<comment type="catalytic activity">
    <reaction evidence="14 15">
        <text>L-aspartate 4-semialdehyde + phosphate + NADP(+) = 4-phospho-L-aspartate + NADPH + H(+)</text>
        <dbReference type="Rhea" id="RHEA:24284"/>
        <dbReference type="ChEBI" id="CHEBI:15378"/>
        <dbReference type="ChEBI" id="CHEBI:43474"/>
        <dbReference type="ChEBI" id="CHEBI:57535"/>
        <dbReference type="ChEBI" id="CHEBI:57783"/>
        <dbReference type="ChEBI" id="CHEBI:58349"/>
        <dbReference type="ChEBI" id="CHEBI:537519"/>
        <dbReference type="EC" id="1.2.1.11"/>
    </reaction>
</comment>
<keyword evidence="13 15" id="KW-0486">Methionine biosynthesis</keyword>
<keyword evidence="12 15" id="KW-0457">Lysine biosynthesis</keyword>
<dbReference type="GO" id="GO:0050661">
    <property type="term" value="F:NADP binding"/>
    <property type="evidence" value="ECO:0007669"/>
    <property type="project" value="UniProtKB-UniRule"/>
</dbReference>
<comment type="function">
    <text evidence="15">Catalyzes the NADPH-dependent formation of L-aspartate-semialdehyde (L-ASA) by the reductive dephosphorylation of L-aspartyl-4-phosphate.</text>
</comment>
<feature type="binding site" evidence="15">
    <location>
        <position position="230"/>
    </location>
    <ligand>
        <name>substrate</name>
    </ligand>
</feature>
<dbReference type="SUPFAM" id="SSF51735">
    <property type="entry name" value="NAD(P)-binding Rossmann-fold domains"/>
    <property type="match status" value="1"/>
</dbReference>
<organism evidence="18 19">
    <name type="scientific">Clostridium scatologenes</name>
    <dbReference type="NCBI Taxonomy" id="1548"/>
    <lineage>
        <taxon>Bacteria</taxon>
        <taxon>Bacillati</taxon>
        <taxon>Bacillota</taxon>
        <taxon>Clostridia</taxon>
        <taxon>Eubacteriales</taxon>
        <taxon>Clostridiaceae</taxon>
        <taxon>Clostridium</taxon>
    </lineage>
</organism>
<keyword evidence="9 15" id="KW-0521">NADP</keyword>
<feature type="active site" description="Proton acceptor" evidence="15 16">
    <location>
        <position position="237"/>
    </location>
</feature>
<dbReference type="KEGG" id="csq:CSCA_4742"/>
<dbReference type="NCBIfam" id="NF011456">
    <property type="entry name" value="PRK14874.1"/>
    <property type="match status" value="1"/>
</dbReference>
<comment type="similarity">
    <text evidence="4 15">Belongs to the aspartate-semialdehyde dehydrogenase family.</text>
</comment>
<dbReference type="GO" id="GO:0071266">
    <property type="term" value="P:'de novo' L-methionine biosynthetic process"/>
    <property type="evidence" value="ECO:0007669"/>
    <property type="project" value="UniProtKB-UniRule"/>
</dbReference>
<keyword evidence="7 15" id="KW-0028">Amino-acid biosynthesis</keyword>
<dbReference type="GO" id="GO:0019877">
    <property type="term" value="P:diaminopimelate biosynthetic process"/>
    <property type="evidence" value="ECO:0007669"/>
    <property type="project" value="UniProtKB-UniRule"/>
</dbReference>
<dbReference type="Proteomes" id="UP000033115">
    <property type="component" value="Chromosome"/>
</dbReference>
<feature type="binding site" evidence="15">
    <location>
        <position position="179"/>
    </location>
    <ligand>
        <name>NADP(+)</name>
        <dbReference type="ChEBI" id="CHEBI:58349"/>
    </ligand>
</feature>
<keyword evidence="8 15" id="KW-0791">Threonine biosynthesis</keyword>
<comment type="caution">
    <text evidence="15">Lacks conserved residue(s) required for the propagation of feature annotation.</text>
</comment>
<dbReference type="GO" id="GO:0009088">
    <property type="term" value="P:threonine biosynthetic process"/>
    <property type="evidence" value="ECO:0007669"/>
    <property type="project" value="UniProtKB-UniRule"/>
</dbReference>
<evidence type="ECO:0000256" key="8">
    <source>
        <dbReference type="ARBA" id="ARBA00022697"/>
    </source>
</evidence>
<dbReference type="STRING" id="1548.CSCA_4742"/>
<dbReference type="InterPro" id="IPR000534">
    <property type="entry name" value="Semialdehyde_DH_NAD-bd"/>
</dbReference>
<evidence type="ECO:0000256" key="10">
    <source>
        <dbReference type="ARBA" id="ARBA00022915"/>
    </source>
</evidence>
<keyword evidence="19" id="KW-1185">Reference proteome</keyword>
<feature type="binding site" evidence="15">
    <location>
        <position position="157"/>
    </location>
    <ligand>
        <name>substrate</name>
    </ligand>
</feature>
<evidence type="ECO:0000256" key="4">
    <source>
        <dbReference type="ARBA" id="ARBA00010584"/>
    </source>
</evidence>
<dbReference type="GO" id="GO:0004073">
    <property type="term" value="F:aspartate-semialdehyde dehydrogenase activity"/>
    <property type="evidence" value="ECO:0007669"/>
    <property type="project" value="UniProtKB-UniRule"/>
</dbReference>
<dbReference type="InterPro" id="IPR036291">
    <property type="entry name" value="NAD(P)-bd_dom_sf"/>
</dbReference>
<dbReference type="SUPFAM" id="SSF55347">
    <property type="entry name" value="Glyceraldehyde-3-phosphate dehydrogenase-like, C-terminal domain"/>
    <property type="match status" value="1"/>
</dbReference>
<evidence type="ECO:0000256" key="6">
    <source>
        <dbReference type="ARBA" id="ARBA00013120"/>
    </source>
</evidence>
<dbReference type="InterPro" id="IPR012080">
    <property type="entry name" value="Asp_semialdehyde_DH"/>
</dbReference>
<evidence type="ECO:0000256" key="13">
    <source>
        <dbReference type="ARBA" id="ARBA00023167"/>
    </source>
</evidence>
<accession>A0A0E3JRR6</accession>
<comment type="pathway">
    <text evidence="1 15">Amino-acid biosynthesis; L-methionine biosynthesis via de novo pathway; L-homoserine from L-aspartate: step 2/3.</text>
</comment>
<evidence type="ECO:0000256" key="7">
    <source>
        <dbReference type="ARBA" id="ARBA00022605"/>
    </source>
</evidence>
<dbReference type="GO" id="GO:0046983">
    <property type="term" value="F:protein dimerization activity"/>
    <property type="evidence" value="ECO:0007669"/>
    <property type="project" value="InterPro"/>
</dbReference>
<dbReference type="HAMAP" id="MF_02121">
    <property type="entry name" value="ASADH"/>
    <property type="match status" value="1"/>
</dbReference>
<dbReference type="Pfam" id="PF02774">
    <property type="entry name" value="Semialdhyde_dhC"/>
    <property type="match status" value="1"/>
</dbReference>
<dbReference type="PANTHER" id="PTHR46278">
    <property type="entry name" value="DEHYDROGENASE, PUTATIVE-RELATED"/>
    <property type="match status" value="1"/>
</dbReference>
<dbReference type="UniPathway" id="UPA00051">
    <property type="reaction ID" value="UER00464"/>
</dbReference>
<name>A0A0E3JRR6_CLOSL</name>
<dbReference type="PANTHER" id="PTHR46278:SF2">
    <property type="entry name" value="ASPARTATE-SEMIALDEHYDE DEHYDROGENASE"/>
    <property type="match status" value="1"/>
</dbReference>
<feature type="domain" description="Semialdehyde dehydrogenase NAD-binding" evidence="17">
    <location>
        <begin position="4"/>
        <end position="121"/>
    </location>
</feature>
<feature type="binding site" evidence="15">
    <location>
        <position position="310"/>
    </location>
    <ligand>
        <name>NADP(+)</name>
        <dbReference type="ChEBI" id="CHEBI:58349"/>
    </ligand>
</feature>
<dbReference type="Gene3D" id="3.30.360.10">
    <property type="entry name" value="Dihydrodipicolinate Reductase, domain 2"/>
    <property type="match status" value="1"/>
</dbReference>
<feature type="binding site" evidence="15">
    <location>
        <position position="101"/>
    </location>
    <ligand>
        <name>phosphate</name>
        <dbReference type="ChEBI" id="CHEBI:43474"/>
    </ligand>
</feature>
<evidence type="ECO:0000259" key="17">
    <source>
        <dbReference type="SMART" id="SM00859"/>
    </source>
</evidence>
<comment type="pathway">
    <text evidence="2 15">Amino-acid biosynthesis; L-lysine biosynthesis via DAP pathway; (S)-tetrahydrodipicolinate from L-aspartate: step 2/4.</text>
</comment>
<evidence type="ECO:0000256" key="5">
    <source>
        <dbReference type="ARBA" id="ARBA00011738"/>
    </source>
</evidence>
<dbReference type="InterPro" id="IPR012280">
    <property type="entry name" value="Semialdhyde_DH_dimer_dom"/>
</dbReference>
<dbReference type="HOGENOM" id="CLU_049966_0_1_9"/>
<comment type="subunit">
    <text evidence="5 15">Homodimer.</text>
</comment>